<dbReference type="InterPro" id="IPR001584">
    <property type="entry name" value="Integrase_cat-core"/>
</dbReference>
<evidence type="ECO:0000256" key="1">
    <source>
        <dbReference type="ARBA" id="ARBA00022670"/>
    </source>
</evidence>
<dbReference type="PANTHER" id="PTHR42648:SF21">
    <property type="entry name" value="CYSTEINE-RICH RLK (RECEPTOR-LIKE PROTEIN KINASE) 8"/>
    <property type="match status" value="1"/>
</dbReference>
<protein>
    <recommendedName>
        <fullName evidence="3">Integrase catalytic domain-containing protein</fullName>
    </recommendedName>
</protein>
<dbReference type="GO" id="GO:0015074">
    <property type="term" value="P:DNA integration"/>
    <property type="evidence" value="ECO:0007669"/>
    <property type="project" value="InterPro"/>
</dbReference>
<dbReference type="InterPro" id="IPR036397">
    <property type="entry name" value="RNaseH_sf"/>
</dbReference>
<gene>
    <name evidence="4" type="ORF">U9M48_026229</name>
</gene>
<dbReference type="PANTHER" id="PTHR42648">
    <property type="entry name" value="TRANSPOSASE, PUTATIVE-RELATED"/>
    <property type="match status" value="1"/>
</dbReference>
<dbReference type="Pfam" id="PF22936">
    <property type="entry name" value="Pol_BBD"/>
    <property type="match status" value="1"/>
</dbReference>
<keyword evidence="1" id="KW-0645">Protease</keyword>
<feature type="compositionally biased region" description="Basic and acidic residues" evidence="2">
    <location>
        <begin position="388"/>
        <end position="400"/>
    </location>
</feature>
<dbReference type="InterPro" id="IPR039537">
    <property type="entry name" value="Retrotran_Ty1/copia-like"/>
</dbReference>
<evidence type="ECO:0000313" key="5">
    <source>
        <dbReference type="Proteomes" id="UP001341281"/>
    </source>
</evidence>
<dbReference type="GO" id="GO:0008233">
    <property type="term" value="F:peptidase activity"/>
    <property type="evidence" value="ECO:0007669"/>
    <property type="project" value="UniProtKB-KW"/>
</dbReference>
<feature type="region of interest" description="Disordered" evidence="2">
    <location>
        <begin position="358"/>
        <end position="435"/>
    </location>
</feature>
<dbReference type="GO" id="GO:0006508">
    <property type="term" value="P:proteolysis"/>
    <property type="evidence" value="ECO:0007669"/>
    <property type="project" value="UniProtKB-KW"/>
</dbReference>
<dbReference type="AlphaFoldDB" id="A0AAQ3TU70"/>
<dbReference type="InterPro" id="IPR012337">
    <property type="entry name" value="RNaseH-like_sf"/>
</dbReference>
<dbReference type="Proteomes" id="UP001341281">
    <property type="component" value="Chromosome 06"/>
</dbReference>
<proteinExistence type="predicted"/>
<evidence type="ECO:0000313" key="4">
    <source>
        <dbReference type="EMBL" id="WVZ78534.1"/>
    </source>
</evidence>
<evidence type="ECO:0000259" key="3">
    <source>
        <dbReference type="PROSITE" id="PS50994"/>
    </source>
</evidence>
<reference evidence="4 5" key="1">
    <citation type="submission" date="2024-02" db="EMBL/GenBank/DDBJ databases">
        <title>High-quality chromosome-scale genome assembly of Pensacola bahiagrass (Paspalum notatum Flugge var. saurae).</title>
        <authorList>
            <person name="Vega J.M."/>
            <person name="Podio M."/>
            <person name="Orjuela J."/>
            <person name="Siena L.A."/>
            <person name="Pessino S.C."/>
            <person name="Combes M.C."/>
            <person name="Mariac C."/>
            <person name="Albertini E."/>
            <person name="Pupilli F."/>
            <person name="Ortiz J.P.A."/>
            <person name="Leblanc O."/>
        </authorList>
    </citation>
    <scope>NUCLEOTIDE SEQUENCE [LARGE SCALE GENOMIC DNA]</scope>
    <source>
        <strain evidence="4">R1</strain>
        <tissue evidence="4">Leaf</tissue>
    </source>
</reference>
<dbReference type="PROSITE" id="PS50994">
    <property type="entry name" value="INTEGRASE"/>
    <property type="match status" value="1"/>
</dbReference>
<feature type="compositionally biased region" description="Basic and acidic residues" evidence="2">
    <location>
        <begin position="361"/>
        <end position="373"/>
    </location>
</feature>
<keyword evidence="5" id="KW-1185">Reference proteome</keyword>
<dbReference type="SUPFAM" id="SSF53098">
    <property type="entry name" value="Ribonuclease H-like"/>
    <property type="match status" value="1"/>
</dbReference>
<dbReference type="Pfam" id="PF13976">
    <property type="entry name" value="gag_pre-integrs"/>
    <property type="match status" value="1"/>
</dbReference>
<name>A0AAQ3TU70_PASNO</name>
<keyword evidence="1" id="KW-0378">Hydrolase</keyword>
<evidence type="ECO:0000256" key="2">
    <source>
        <dbReference type="SAM" id="MobiDB-lite"/>
    </source>
</evidence>
<dbReference type="InterPro" id="IPR054722">
    <property type="entry name" value="PolX-like_BBD"/>
</dbReference>
<dbReference type="GO" id="GO:0003676">
    <property type="term" value="F:nucleic acid binding"/>
    <property type="evidence" value="ECO:0007669"/>
    <property type="project" value="InterPro"/>
</dbReference>
<sequence>MTGNDGMFTSLEDPGDKEQVTFGDNSKGKVIGLGKIATSNDLSISNVLFVKSLSFNLLSIAQLCDLGLTCEFDKNCAVVRSEKDKSMVFEGFRHGHLYLVGFNDMKTSSTTYLFSKSSLGWLWHRRIAHIGMSQLKKVVKKGMVTGVKDVTFEKDKLCSACQAGKQVASHHPMKTCVSTSKPLQLLHMDLFGPTTYESIGGDKSETPDKFKIFAKRAQREFGLNIVKVRSNNGSEFKNYKVDEWCDEEGIKHEFSVTYTPQPNRVVERKNKTLITLARAMLDDYGTSEDFWAEAINTACHASNHAYLHRLLGKTPYELLIGRKPNISYFRVFGCKCFIYKKKSLDDEPLRDAMKNMTIGDVKPEEMHEDHDQGRGYSPSRSSTSMAPHVDENEQSEKEQGGDDEVPDNQDQGMPHAQVSRDESPPTIAPRRPLPTCVEEALEDPDWIMAMQEELNNFTRNEVWVLEEHPKDKNIISTK</sequence>
<dbReference type="EMBL" id="CP144750">
    <property type="protein sequence ID" value="WVZ78534.1"/>
    <property type="molecule type" value="Genomic_DNA"/>
</dbReference>
<accession>A0AAQ3TU70</accession>
<feature type="domain" description="Integrase catalytic" evidence="3">
    <location>
        <begin position="228"/>
        <end position="323"/>
    </location>
</feature>
<organism evidence="4 5">
    <name type="scientific">Paspalum notatum var. saurae</name>
    <dbReference type="NCBI Taxonomy" id="547442"/>
    <lineage>
        <taxon>Eukaryota</taxon>
        <taxon>Viridiplantae</taxon>
        <taxon>Streptophyta</taxon>
        <taxon>Embryophyta</taxon>
        <taxon>Tracheophyta</taxon>
        <taxon>Spermatophyta</taxon>
        <taxon>Magnoliopsida</taxon>
        <taxon>Liliopsida</taxon>
        <taxon>Poales</taxon>
        <taxon>Poaceae</taxon>
        <taxon>PACMAD clade</taxon>
        <taxon>Panicoideae</taxon>
        <taxon>Andropogonodae</taxon>
        <taxon>Paspaleae</taxon>
        <taxon>Paspalinae</taxon>
        <taxon>Paspalum</taxon>
    </lineage>
</organism>
<dbReference type="Gene3D" id="3.30.420.10">
    <property type="entry name" value="Ribonuclease H-like superfamily/Ribonuclease H"/>
    <property type="match status" value="1"/>
</dbReference>
<dbReference type="InterPro" id="IPR025724">
    <property type="entry name" value="GAG-pre-integrase_dom"/>
</dbReference>